<sequence>MSIILYTALTALITYLLYTHIIHPLFLHPLHSIPPAHPTAALSSHWIYFHRRGGSQALSAITAAHARHGPIVRLSPTEISVATYAAAKIVYVDRGGFAKPKWWAEEFITFGVKNMVSMEGGVADKRHARRKRDHGSVYAKTALLGEGKLERIAKQVLGTLVERLDDLVEREEGTMDVFNFNGAVNADFVSAYLFGRAGSTSFVEKVVERDEYFRHHGLFLRGEDTETEGLTWLEKMAKRYCEAVEKEEKGENENAVVYMQLKSRGVEGDELASELLDHFIAGAEAPRTTLTYLQWELCRNPRIQGRLRQELQTLSPSNSSHVKVPNLKKLDTLPLLDAVLTETLRLYTPTPGPQHRITPPEGANIERHFIPGGTKISASLGVLHQREKVFSEAGSWKPERWITDDGKKLEEMRRWFWAFSKGSRTCVGKDFTLIVMKLIIFTIYARYSTEIVEDEKMAPTDRFLVQPEGEKLVLMFSKAF</sequence>
<keyword evidence="4 5" id="KW-0408">Iron</keyword>
<dbReference type="PROSITE" id="PS00086">
    <property type="entry name" value="CYTOCHROME_P450"/>
    <property type="match status" value="1"/>
</dbReference>
<evidence type="ECO:0000256" key="3">
    <source>
        <dbReference type="ARBA" id="ARBA00022723"/>
    </source>
</evidence>
<evidence type="ECO:0000256" key="5">
    <source>
        <dbReference type="PIRSR" id="PIRSR602403-1"/>
    </source>
</evidence>
<dbReference type="Pfam" id="PF00067">
    <property type="entry name" value="p450"/>
    <property type="match status" value="1"/>
</dbReference>
<dbReference type="GO" id="GO:0020037">
    <property type="term" value="F:heme binding"/>
    <property type="evidence" value="ECO:0007669"/>
    <property type="project" value="InterPro"/>
</dbReference>
<dbReference type="PANTHER" id="PTHR24305:SF166">
    <property type="entry name" value="CYTOCHROME P450 12A4, MITOCHONDRIAL-RELATED"/>
    <property type="match status" value="1"/>
</dbReference>
<proteinExistence type="inferred from homology"/>
<comment type="cofactor">
    <cofactor evidence="1 5">
        <name>heme</name>
        <dbReference type="ChEBI" id="CHEBI:30413"/>
    </cofactor>
</comment>
<dbReference type="GO" id="GO:0004497">
    <property type="term" value="F:monooxygenase activity"/>
    <property type="evidence" value="ECO:0007669"/>
    <property type="project" value="UniProtKB-KW"/>
</dbReference>
<dbReference type="SUPFAM" id="SSF48264">
    <property type="entry name" value="Cytochrome P450"/>
    <property type="match status" value="1"/>
</dbReference>
<dbReference type="InterPro" id="IPR050121">
    <property type="entry name" value="Cytochrome_P450_monoxygenase"/>
</dbReference>
<evidence type="ECO:0000256" key="1">
    <source>
        <dbReference type="ARBA" id="ARBA00001971"/>
    </source>
</evidence>
<feature type="binding site" description="axial binding residue" evidence="5">
    <location>
        <position position="426"/>
    </location>
    <ligand>
        <name>heme</name>
        <dbReference type="ChEBI" id="CHEBI:30413"/>
    </ligand>
    <ligandPart>
        <name>Fe</name>
        <dbReference type="ChEBI" id="CHEBI:18248"/>
    </ligandPart>
</feature>
<dbReference type="Gene3D" id="1.10.630.10">
    <property type="entry name" value="Cytochrome P450"/>
    <property type="match status" value="1"/>
</dbReference>
<keyword evidence="5 6" id="KW-0349">Heme</keyword>
<dbReference type="InterPro" id="IPR017972">
    <property type="entry name" value="Cyt_P450_CS"/>
</dbReference>
<evidence type="ECO:0000256" key="2">
    <source>
        <dbReference type="ARBA" id="ARBA00010617"/>
    </source>
</evidence>
<evidence type="ECO:0000256" key="6">
    <source>
        <dbReference type="RuleBase" id="RU000461"/>
    </source>
</evidence>
<reference evidence="7" key="1">
    <citation type="journal article" date="2020" name="Stud. Mycol.">
        <title>101 Dothideomycetes genomes: a test case for predicting lifestyles and emergence of pathogens.</title>
        <authorList>
            <person name="Haridas S."/>
            <person name="Albert R."/>
            <person name="Binder M."/>
            <person name="Bloem J."/>
            <person name="Labutti K."/>
            <person name="Salamov A."/>
            <person name="Andreopoulos B."/>
            <person name="Baker S."/>
            <person name="Barry K."/>
            <person name="Bills G."/>
            <person name="Bluhm B."/>
            <person name="Cannon C."/>
            <person name="Castanera R."/>
            <person name="Culley D."/>
            <person name="Daum C."/>
            <person name="Ezra D."/>
            <person name="Gonzalez J."/>
            <person name="Henrissat B."/>
            <person name="Kuo A."/>
            <person name="Liang C."/>
            <person name="Lipzen A."/>
            <person name="Lutzoni F."/>
            <person name="Magnuson J."/>
            <person name="Mondo S."/>
            <person name="Nolan M."/>
            <person name="Ohm R."/>
            <person name="Pangilinan J."/>
            <person name="Park H.-J."/>
            <person name="Ramirez L."/>
            <person name="Alfaro M."/>
            <person name="Sun H."/>
            <person name="Tritt A."/>
            <person name="Yoshinaga Y."/>
            <person name="Zwiers L.-H."/>
            <person name="Turgeon B."/>
            <person name="Goodwin S."/>
            <person name="Spatafora J."/>
            <person name="Crous P."/>
            <person name="Grigoriev I."/>
        </authorList>
    </citation>
    <scope>NUCLEOTIDE SEQUENCE</scope>
    <source>
        <strain evidence="7">CBS 473.64</strain>
    </source>
</reference>
<dbReference type="GO" id="GO:0005506">
    <property type="term" value="F:iron ion binding"/>
    <property type="evidence" value="ECO:0007669"/>
    <property type="project" value="InterPro"/>
</dbReference>
<dbReference type="GO" id="GO:0016705">
    <property type="term" value="F:oxidoreductase activity, acting on paired donors, with incorporation or reduction of molecular oxygen"/>
    <property type="evidence" value="ECO:0007669"/>
    <property type="project" value="InterPro"/>
</dbReference>
<gene>
    <name evidence="7" type="ORF">P280DRAFT_494081</name>
</gene>
<evidence type="ECO:0000313" key="7">
    <source>
        <dbReference type="EMBL" id="KAF2634756.1"/>
    </source>
</evidence>
<dbReference type="InterPro" id="IPR036396">
    <property type="entry name" value="Cyt_P450_sf"/>
</dbReference>
<accession>A0A6A6RHK3</accession>
<dbReference type="EMBL" id="MU006814">
    <property type="protein sequence ID" value="KAF2634756.1"/>
    <property type="molecule type" value="Genomic_DNA"/>
</dbReference>
<keyword evidence="8" id="KW-1185">Reference proteome</keyword>
<organism evidence="7 8">
    <name type="scientific">Massarina eburnea CBS 473.64</name>
    <dbReference type="NCBI Taxonomy" id="1395130"/>
    <lineage>
        <taxon>Eukaryota</taxon>
        <taxon>Fungi</taxon>
        <taxon>Dikarya</taxon>
        <taxon>Ascomycota</taxon>
        <taxon>Pezizomycotina</taxon>
        <taxon>Dothideomycetes</taxon>
        <taxon>Pleosporomycetidae</taxon>
        <taxon>Pleosporales</taxon>
        <taxon>Massarineae</taxon>
        <taxon>Massarinaceae</taxon>
        <taxon>Massarina</taxon>
    </lineage>
</organism>
<dbReference type="PANTHER" id="PTHR24305">
    <property type="entry name" value="CYTOCHROME P450"/>
    <property type="match status" value="1"/>
</dbReference>
<dbReference type="PRINTS" id="PR00385">
    <property type="entry name" value="P450"/>
</dbReference>
<dbReference type="InterPro" id="IPR001128">
    <property type="entry name" value="Cyt_P450"/>
</dbReference>
<comment type="similarity">
    <text evidence="2 6">Belongs to the cytochrome P450 family.</text>
</comment>
<keyword evidence="3 5" id="KW-0479">Metal-binding</keyword>
<dbReference type="Proteomes" id="UP000799753">
    <property type="component" value="Unassembled WGS sequence"/>
</dbReference>
<name>A0A6A6RHK3_9PLEO</name>
<protein>
    <submittedName>
        <fullName evidence="7">Cytochrome P450</fullName>
    </submittedName>
</protein>
<evidence type="ECO:0000313" key="8">
    <source>
        <dbReference type="Proteomes" id="UP000799753"/>
    </source>
</evidence>
<dbReference type="OrthoDB" id="1470350at2759"/>
<dbReference type="InterPro" id="IPR002403">
    <property type="entry name" value="Cyt_P450_E_grp-IV"/>
</dbReference>
<dbReference type="AlphaFoldDB" id="A0A6A6RHK3"/>
<keyword evidence="6" id="KW-0503">Monooxygenase</keyword>
<dbReference type="PRINTS" id="PR00465">
    <property type="entry name" value="EP450IV"/>
</dbReference>
<evidence type="ECO:0000256" key="4">
    <source>
        <dbReference type="ARBA" id="ARBA00023004"/>
    </source>
</evidence>
<keyword evidence="6" id="KW-0560">Oxidoreductase</keyword>